<feature type="region of interest" description="Disordered" evidence="1">
    <location>
        <begin position="138"/>
        <end position="171"/>
    </location>
</feature>
<evidence type="ECO:0000256" key="1">
    <source>
        <dbReference type="SAM" id="MobiDB-lite"/>
    </source>
</evidence>
<dbReference type="Pfam" id="PF04404">
    <property type="entry name" value="ERF"/>
    <property type="match status" value="1"/>
</dbReference>
<dbReference type="AlphaFoldDB" id="A0A4Y7XEB2"/>
<comment type="caution">
    <text evidence="2">The sequence shown here is derived from an EMBL/GenBank/DDBJ whole genome shotgun (WGS) entry which is preliminary data.</text>
</comment>
<evidence type="ECO:0000313" key="2">
    <source>
        <dbReference type="EMBL" id="TEU30111.1"/>
    </source>
</evidence>
<dbReference type="OrthoDB" id="3525196at2"/>
<dbReference type="InterPro" id="IPR007499">
    <property type="entry name" value="ERF_bacteria_virus"/>
</dbReference>
<name>A0A4Y7XEB2_9GAMM</name>
<accession>A0A4Y7XEB2</accession>
<keyword evidence="3" id="KW-1185">Reference proteome</keyword>
<dbReference type="RefSeq" id="WP_134243591.1">
    <property type="nucleotide sequence ID" value="NZ_SNTY01000012.1"/>
</dbReference>
<evidence type="ECO:0000313" key="3">
    <source>
        <dbReference type="Proteomes" id="UP000297834"/>
    </source>
</evidence>
<dbReference type="Proteomes" id="UP000297834">
    <property type="component" value="Unassembled WGS sequence"/>
</dbReference>
<gene>
    <name evidence="2" type="ORF">E2B99_03470</name>
</gene>
<evidence type="ECO:0008006" key="4">
    <source>
        <dbReference type="Google" id="ProtNLM"/>
    </source>
</evidence>
<dbReference type="EMBL" id="SNTY01000012">
    <property type="protein sequence ID" value="TEU30111.1"/>
    <property type="molecule type" value="Genomic_DNA"/>
</dbReference>
<dbReference type="STRING" id="1120977.GCA_000619845_00206"/>
<reference evidence="2 3" key="1">
    <citation type="submission" date="2019-03" db="EMBL/GenBank/DDBJ databases">
        <title>Alkanindiges illinoisensis: a potential pathogenic isolated from ascites of a gastric cancer patient with abdominal metastasis.</title>
        <authorList>
            <person name="Hu X."/>
            <person name="Yang B."/>
            <person name="Yan X."/>
            <person name="Lin L."/>
            <person name="Zhao H."/>
            <person name="Zhou F."/>
            <person name="Su B."/>
            <person name="Chen J."/>
            <person name="Rui Y."/>
            <person name="Wang Q."/>
            <person name="Zheng L."/>
        </authorList>
    </citation>
    <scope>NUCLEOTIDE SEQUENCE [LARGE SCALE GENOMIC DNA]</scope>
    <source>
        <strain evidence="2 3">NFYY 23406</strain>
    </source>
</reference>
<feature type="compositionally biased region" description="Low complexity" evidence="1">
    <location>
        <begin position="152"/>
        <end position="163"/>
    </location>
</feature>
<protein>
    <recommendedName>
        <fullName evidence="4">Single-stranded DNA-binding protein</fullName>
    </recommendedName>
</protein>
<organism evidence="2 3">
    <name type="scientific">Alkanindiges illinoisensis</name>
    <dbReference type="NCBI Taxonomy" id="197183"/>
    <lineage>
        <taxon>Bacteria</taxon>
        <taxon>Pseudomonadati</taxon>
        <taxon>Pseudomonadota</taxon>
        <taxon>Gammaproteobacteria</taxon>
        <taxon>Moraxellales</taxon>
        <taxon>Moraxellaceae</taxon>
        <taxon>Alkanindiges</taxon>
    </lineage>
</organism>
<proteinExistence type="predicted"/>
<sequence length="320" mass="35322">MTTASLKVYQAINAVQRALAKEGISKDRQASGFGNGYAFRGIDDVYNAIAPLLAEHKLVIIPRCVERTETQRPSGNKTLYFVLVKMEFDFISSEDGSKHVACVFGEAMDAGDKATNKAMSIAYKYACFQTFAIPTEGDNDPDATVHAPGNVQAKPKQAAGQPQQPQPNQPACEQVKPLATILADINKARNVDTLTAIRDYVAARQYSNSDISEFKQALKSRHDQLIQKRPAQANQQHGQSQGFKPLQSVLKDILATKTVHDLIDIKNYVFNVGHGEEGYTEHDFRIIKNQLAAQHDKLVKYSTKNPAPAVRPNLDDPIPF</sequence>